<dbReference type="RefSeq" id="WP_154767435.1">
    <property type="nucleotide sequence ID" value="NZ_WLYK01000001.1"/>
</dbReference>
<accession>A0A7K1FHL6</accession>
<feature type="signal peptide" evidence="1">
    <location>
        <begin position="1"/>
        <end position="21"/>
    </location>
</feature>
<dbReference type="Proteomes" id="UP000460221">
    <property type="component" value="Unassembled WGS sequence"/>
</dbReference>
<gene>
    <name evidence="2" type="ORF">GIS00_06615</name>
</gene>
<keyword evidence="3" id="KW-1185">Reference proteome</keyword>
<proteinExistence type="predicted"/>
<sequence length="113" mass="11620">MRSRLLGVLATLLVLAGCSQAAALAPVGGNRPTLVRFAALDVLVEKKVDLMTAPVCTMTGRDVSCAGETVDGAQVVVTSSADDEQRMMIAVGEATIFEGSIQDVLDAGARPTS</sequence>
<organism evidence="2 3">
    <name type="scientific">Nakamurella alba</name>
    <dbReference type="NCBI Taxonomy" id="2665158"/>
    <lineage>
        <taxon>Bacteria</taxon>
        <taxon>Bacillati</taxon>
        <taxon>Actinomycetota</taxon>
        <taxon>Actinomycetes</taxon>
        <taxon>Nakamurellales</taxon>
        <taxon>Nakamurellaceae</taxon>
        <taxon>Nakamurella</taxon>
    </lineage>
</organism>
<reference evidence="2 3" key="1">
    <citation type="submission" date="2019-11" db="EMBL/GenBank/DDBJ databases">
        <authorList>
            <person name="Jiang L.-Q."/>
        </authorList>
    </citation>
    <scope>NUCLEOTIDE SEQUENCE [LARGE SCALE GENOMIC DNA]</scope>
    <source>
        <strain evidence="2 3">YIM 132087</strain>
    </source>
</reference>
<name>A0A7K1FHL6_9ACTN</name>
<keyword evidence="1" id="KW-0732">Signal</keyword>
<dbReference type="AlphaFoldDB" id="A0A7K1FHL6"/>
<evidence type="ECO:0000313" key="2">
    <source>
        <dbReference type="EMBL" id="MTD13615.1"/>
    </source>
</evidence>
<evidence type="ECO:0008006" key="4">
    <source>
        <dbReference type="Google" id="ProtNLM"/>
    </source>
</evidence>
<protein>
    <recommendedName>
        <fullName evidence="4">DUF4333 domain-containing protein</fullName>
    </recommendedName>
</protein>
<evidence type="ECO:0000313" key="3">
    <source>
        <dbReference type="Proteomes" id="UP000460221"/>
    </source>
</evidence>
<comment type="caution">
    <text evidence="2">The sequence shown here is derived from an EMBL/GenBank/DDBJ whole genome shotgun (WGS) entry which is preliminary data.</text>
</comment>
<evidence type="ECO:0000256" key="1">
    <source>
        <dbReference type="SAM" id="SignalP"/>
    </source>
</evidence>
<feature type="chain" id="PRO_5029896208" description="DUF4333 domain-containing protein" evidence="1">
    <location>
        <begin position="22"/>
        <end position="113"/>
    </location>
</feature>
<dbReference type="EMBL" id="WLYK01000001">
    <property type="protein sequence ID" value="MTD13615.1"/>
    <property type="molecule type" value="Genomic_DNA"/>
</dbReference>
<dbReference type="PROSITE" id="PS51257">
    <property type="entry name" value="PROKAR_LIPOPROTEIN"/>
    <property type="match status" value="1"/>
</dbReference>